<dbReference type="EMBL" id="JARBHB010000008">
    <property type="protein sequence ID" value="KAJ8877346.1"/>
    <property type="molecule type" value="Genomic_DNA"/>
</dbReference>
<accession>A0ABQ9GZ99</accession>
<gene>
    <name evidence="1" type="ORF">PR048_021800</name>
</gene>
<dbReference type="Pfam" id="PF14223">
    <property type="entry name" value="Retrotran_gag_2"/>
    <property type="match status" value="1"/>
</dbReference>
<organism evidence="1 2">
    <name type="scientific">Dryococelus australis</name>
    <dbReference type="NCBI Taxonomy" id="614101"/>
    <lineage>
        <taxon>Eukaryota</taxon>
        <taxon>Metazoa</taxon>
        <taxon>Ecdysozoa</taxon>
        <taxon>Arthropoda</taxon>
        <taxon>Hexapoda</taxon>
        <taxon>Insecta</taxon>
        <taxon>Pterygota</taxon>
        <taxon>Neoptera</taxon>
        <taxon>Polyneoptera</taxon>
        <taxon>Phasmatodea</taxon>
        <taxon>Verophasmatodea</taxon>
        <taxon>Anareolatae</taxon>
        <taxon>Phasmatidae</taxon>
        <taxon>Eurycanthinae</taxon>
        <taxon>Dryococelus</taxon>
    </lineage>
</organism>
<protein>
    <submittedName>
        <fullName evidence="1">Uncharacterized protein</fullName>
    </submittedName>
</protein>
<reference evidence="1 2" key="1">
    <citation type="submission" date="2023-02" db="EMBL/GenBank/DDBJ databases">
        <title>LHISI_Scaffold_Assembly.</title>
        <authorList>
            <person name="Stuart O.P."/>
            <person name="Cleave R."/>
            <person name="Magrath M.J.L."/>
            <person name="Mikheyev A.S."/>
        </authorList>
    </citation>
    <scope>NUCLEOTIDE SEQUENCE [LARGE SCALE GENOMIC DNA]</scope>
    <source>
        <strain evidence="1">Daus_M_001</strain>
        <tissue evidence="1">Leg muscle</tissue>
    </source>
</reference>
<keyword evidence="2" id="KW-1185">Reference proteome</keyword>
<sequence length="158" mass="18639">MQNKNKMASCSTQSVMAILLDNSGFSNWKFRDKLVLDEKKLLETTEINVEDITEDKEKKELLKKDAKVKSVIVQCLPNKYLDLVKEARCTKDMLKSLEEVFERKSVFSQLYLKKKLLALKFKPKQKLEEHLLCFDGPVCIWKMQVPKWMIRTRSVIYF</sequence>
<name>A0ABQ9GZ99_9NEOP</name>
<evidence type="ECO:0000313" key="1">
    <source>
        <dbReference type="EMBL" id="KAJ8877346.1"/>
    </source>
</evidence>
<comment type="caution">
    <text evidence="1">The sequence shown here is derived from an EMBL/GenBank/DDBJ whole genome shotgun (WGS) entry which is preliminary data.</text>
</comment>
<proteinExistence type="predicted"/>
<evidence type="ECO:0000313" key="2">
    <source>
        <dbReference type="Proteomes" id="UP001159363"/>
    </source>
</evidence>
<dbReference type="Proteomes" id="UP001159363">
    <property type="component" value="Chromosome 7"/>
</dbReference>